<proteinExistence type="predicted"/>
<organism evidence="1 2">
    <name type="scientific">Mycena pura</name>
    <dbReference type="NCBI Taxonomy" id="153505"/>
    <lineage>
        <taxon>Eukaryota</taxon>
        <taxon>Fungi</taxon>
        <taxon>Dikarya</taxon>
        <taxon>Basidiomycota</taxon>
        <taxon>Agaricomycotina</taxon>
        <taxon>Agaricomycetes</taxon>
        <taxon>Agaricomycetidae</taxon>
        <taxon>Agaricales</taxon>
        <taxon>Marasmiineae</taxon>
        <taxon>Mycenaceae</taxon>
        <taxon>Mycena</taxon>
    </lineage>
</organism>
<gene>
    <name evidence="1" type="ORF">GGX14DRAFT_554388</name>
</gene>
<evidence type="ECO:0000313" key="1">
    <source>
        <dbReference type="EMBL" id="KAJ7228283.1"/>
    </source>
</evidence>
<keyword evidence="2" id="KW-1185">Reference proteome</keyword>
<comment type="caution">
    <text evidence="1">The sequence shown here is derived from an EMBL/GenBank/DDBJ whole genome shotgun (WGS) entry which is preliminary data.</text>
</comment>
<sequence>MTEISDIENSLGAMQSAVGRCWHQPHLDPGNWAGGRSGVRLALEPWSCVKVISVAHLLSLSPSPAMGKRKRPGHRGKGEATTVKKMGQYLAEDGVYQRGQKKIEELTAVFELDLPFPDHFTGWKRDRRLVAQKAAEGGWLNPSELPDITTDNRLKLFIKTKDPTPEQLENFGPNQYPQWLLNKDFANPSQRALLFSDSAPKWLAIRFPDVIPPKTQQKLLASWDRVVAIGLRFPKATTQRSSTPAVHLGVWSLFSTTPYITADSCQKVVPRNRTSSSILLARTKEKQVTARLDAFLGIIKKSVVPKLESLVDWEMGEGTRIRHRVHRRVQAALKREFSRRPNLDFGGLFLAIAVKEGSSEVLHVDWNDNLHTYAIVFCIGDYVGGEFCIPQIGRRIPLRPGAILAVRTRLLAHCTHVGSGRRLVFTCFTDSTLLEQTITGDFAFL</sequence>
<dbReference type="Proteomes" id="UP001219525">
    <property type="component" value="Unassembled WGS sequence"/>
</dbReference>
<reference evidence="1" key="1">
    <citation type="submission" date="2023-03" db="EMBL/GenBank/DDBJ databases">
        <title>Massive genome expansion in bonnet fungi (Mycena s.s.) driven by repeated elements and novel gene families across ecological guilds.</title>
        <authorList>
            <consortium name="Lawrence Berkeley National Laboratory"/>
            <person name="Harder C.B."/>
            <person name="Miyauchi S."/>
            <person name="Viragh M."/>
            <person name="Kuo A."/>
            <person name="Thoen E."/>
            <person name="Andreopoulos B."/>
            <person name="Lu D."/>
            <person name="Skrede I."/>
            <person name="Drula E."/>
            <person name="Henrissat B."/>
            <person name="Morin E."/>
            <person name="Kohler A."/>
            <person name="Barry K."/>
            <person name="LaButti K."/>
            <person name="Morin E."/>
            <person name="Salamov A."/>
            <person name="Lipzen A."/>
            <person name="Mereny Z."/>
            <person name="Hegedus B."/>
            <person name="Baldrian P."/>
            <person name="Stursova M."/>
            <person name="Weitz H."/>
            <person name="Taylor A."/>
            <person name="Grigoriev I.V."/>
            <person name="Nagy L.G."/>
            <person name="Martin F."/>
            <person name="Kauserud H."/>
        </authorList>
    </citation>
    <scope>NUCLEOTIDE SEQUENCE</scope>
    <source>
        <strain evidence="1">9144</strain>
    </source>
</reference>
<accession>A0AAD7E4C7</accession>
<dbReference type="AlphaFoldDB" id="A0AAD7E4C7"/>
<dbReference type="EMBL" id="JARJCW010000002">
    <property type="protein sequence ID" value="KAJ7228283.1"/>
    <property type="molecule type" value="Genomic_DNA"/>
</dbReference>
<dbReference type="Gene3D" id="3.60.130.30">
    <property type="match status" value="1"/>
</dbReference>
<protein>
    <submittedName>
        <fullName evidence="1">Uncharacterized protein</fullName>
    </submittedName>
</protein>
<evidence type="ECO:0000313" key="2">
    <source>
        <dbReference type="Proteomes" id="UP001219525"/>
    </source>
</evidence>
<name>A0AAD7E4C7_9AGAR</name>